<dbReference type="OrthoDB" id="3070412at2759"/>
<feature type="compositionally biased region" description="Basic and acidic residues" evidence="1">
    <location>
        <begin position="452"/>
        <end position="484"/>
    </location>
</feature>
<gene>
    <name evidence="3" type="ORF">JAAARDRAFT_193360</name>
</gene>
<dbReference type="STRING" id="933084.A0A067PSS7"/>
<evidence type="ECO:0000259" key="2">
    <source>
        <dbReference type="Pfam" id="PF20149"/>
    </source>
</evidence>
<evidence type="ECO:0000256" key="1">
    <source>
        <dbReference type="SAM" id="MobiDB-lite"/>
    </source>
</evidence>
<feature type="compositionally biased region" description="Basic and acidic residues" evidence="1">
    <location>
        <begin position="293"/>
        <end position="345"/>
    </location>
</feature>
<feature type="domain" description="DUF6532" evidence="2">
    <location>
        <begin position="506"/>
        <end position="713"/>
    </location>
</feature>
<dbReference type="HOGENOM" id="CLU_376848_0_0_1"/>
<dbReference type="Proteomes" id="UP000027265">
    <property type="component" value="Unassembled WGS sequence"/>
</dbReference>
<feature type="compositionally biased region" description="Basic and acidic residues" evidence="1">
    <location>
        <begin position="48"/>
        <end position="65"/>
    </location>
</feature>
<dbReference type="Pfam" id="PF20149">
    <property type="entry name" value="DUF6532"/>
    <property type="match status" value="1"/>
</dbReference>
<keyword evidence="4" id="KW-1185">Reference proteome</keyword>
<feature type="region of interest" description="Disordered" evidence="1">
    <location>
        <begin position="1"/>
        <end position="484"/>
    </location>
</feature>
<proteinExistence type="predicted"/>
<feature type="compositionally biased region" description="Acidic residues" evidence="1">
    <location>
        <begin position="274"/>
        <end position="283"/>
    </location>
</feature>
<feature type="compositionally biased region" description="Basic and acidic residues" evidence="1">
    <location>
        <begin position="367"/>
        <end position="380"/>
    </location>
</feature>
<organism evidence="3 4">
    <name type="scientific">Jaapia argillacea MUCL 33604</name>
    <dbReference type="NCBI Taxonomy" id="933084"/>
    <lineage>
        <taxon>Eukaryota</taxon>
        <taxon>Fungi</taxon>
        <taxon>Dikarya</taxon>
        <taxon>Basidiomycota</taxon>
        <taxon>Agaricomycotina</taxon>
        <taxon>Agaricomycetes</taxon>
        <taxon>Agaricomycetidae</taxon>
        <taxon>Jaapiales</taxon>
        <taxon>Jaapiaceae</taxon>
        <taxon>Jaapia</taxon>
    </lineage>
</organism>
<dbReference type="InterPro" id="IPR045341">
    <property type="entry name" value="DUF6532"/>
</dbReference>
<dbReference type="AlphaFoldDB" id="A0A067PSS7"/>
<evidence type="ECO:0000313" key="4">
    <source>
        <dbReference type="Proteomes" id="UP000027265"/>
    </source>
</evidence>
<name>A0A067PSS7_9AGAM</name>
<feature type="compositionally biased region" description="Polar residues" evidence="1">
    <location>
        <begin position="203"/>
        <end position="224"/>
    </location>
</feature>
<sequence length="736" mass="81781">MARGKQVAAQEGAEQTAGTRGAKKRAAPSDSTPQPQPRRSSRTTRGQGGHDEKMKNLEKKLDVGSRKPKPKFQQPSDEEASAPNPLAPPTKKNSRKVHQAAPQAEADDPPPRVAQPEEDLDAARRTLASTSQNTRVHLVPPGPQPPLNGVYDQHFHPPQYAAASTNHRLVAPPNQQGQAQGPSTTFSRYQVPIDPALMMEPNRPTTSFPAQPLRSQPSNPTFTQLPRPPSFQPQNIAPLIIPATASVTSPTQGDHVRGQPVSAALRKPPVVVSSDDDSSESEDGSGSGDDGFGDERGGSRDDGYGDERGGSDFDDSRDRNADVDEEGSQDRDTASQSEHNFEDRRRQHRGATYSDDDREEAEWAGFRNDHSDLDREDRHTSPSNQDPPSHKPATKKRRKRRATTKREVTKQTQIQDNPSTREALERLKNKGPVGNVLKDHQARNRSHKLPSHTRERHAAERSPTQNHEESSNSADESDRPRTKCSAKAEGRLLLDYDPTWRSILRAAKAKYKAWISSQEAFPTVEMASLEAAESIGESIDDYQERFQTKVDSSAIDEEMLLLIHDEGSTFRGELKRFSRTMVKSHYNISEPPGFTSSMAHISVANLRKCLVNQLLTDGTFLHGPRDHLDRPTNFSHPVIKEICVSFFYGNKSKLGLCFPDIFGEKIPTATIALVATVVKNCLDEWTSGYHSGVEFSSVQYQDCYEECKGMMRQLQDDSVEGAAFEDMREEWAWNGR</sequence>
<protein>
    <recommendedName>
        <fullName evidence="2">DUF6532 domain-containing protein</fullName>
    </recommendedName>
</protein>
<reference evidence="4" key="1">
    <citation type="journal article" date="2014" name="Proc. Natl. Acad. Sci. U.S.A.">
        <title>Extensive sampling of basidiomycete genomes demonstrates inadequacy of the white-rot/brown-rot paradigm for wood decay fungi.</title>
        <authorList>
            <person name="Riley R."/>
            <person name="Salamov A.A."/>
            <person name="Brown D.W."/>
            <person name="Nagy L.G."/>
            <person name="Floudas D."/>
            <person name="Held B.W."/>
            <person name="Levasseur A."/>
            <person name="Lombard V."/>
            <person name="Morin E."/>
            <person name="Otillar R."/>
            <person name="Lindquist E.A."/>
            <person name="Sun H."/>
            <person name="LaButti K.M."/>
            <person name="Schmutz J."/>
            <person name="Jabbour D."/>
            <person name="Luo H."/>
            <person name="Baker S.E."/>
            <person name="Pisabarro A.G."/>
            <person name="Walton J.D."/>
            <person name="Blanchette R.A."/>
            <person name="Henrissat B."/>
            <person name="Martin F."/>
            <person name="Cullen D."/>
            <person name="Hibbett D.S."/>
            <person name="Grigoriev I.V."/>
        </authorList>
    </citation>
    <scope>NUCLEOTIDE SEQUENCE [LARGE SCALE GENOMIC DNA]</scope>
    <source>
        <strain evidence="4">MUCL 33604</strain>
    </source>
</reference>
<accession>A0A067PSS7</accession>
<dbReference type="EMBL" id="KL197718">
    <property type="protein sequence ID" value="KDQ57873.1"/>
    <property type="molecule type" value="Genomic_DNA"/>
</dbReference>
<evidence type="ECO:0000313" key="3">
    <source>
        <dbReference type="EMBL" id="KDQ57873.1"/>
    </source>
</evidence>
<dbReference type="InParanoid" id="A0A067PSS7"/>
<feature type="compositionally biased region" description="Basic residues" evidence="1">
    <location>
        <begin position="392"/>
        <end position="403"/>
    </location>
</feature>
<feature type="compositionally biased region" description="Low complexity" evidence="1">
    <location>
        <begin position="171"/>
        <end position="182"/>
    </location>
</feature>
<feature type="compositionally biased region" description="Polar residues" evidence="1">
    <location>
        <begin position="410"/>
        <end position="420"/>
    </location>
</feature>